<dbReference type="EMBL" id="FMXE01000053">
    <property type="protein sequence ID" value="SDA96649.1"/>
    <property type="molecule type" value="Genomic_DNA"/>
</dbReference>
<dbReference type="AlphaFoldDB" id="A0A1G5ZPA5"/>
<evidence type="ECO:0000313" key="3">
    <source>
        <dbReference type="Proteomes" id="UP000198756"/>
    </source>
</evidence>
<evidence type="ECO:0000313" key="2">
    <source>
        <dbReference type="EMBL" id="SDA96649.1"/>
    </source>
</evidence>
<feature type="transmembrane region" description="Helical" evidence="1">
    <location>
        <begin position="21"/>
        <end position="41"/>
    </location>
</feature>
<organism evidence="2 3">
    <name type="scientific">Algoriphagus alkaliphilus</name>
    <dbReference type="NCBI Taxonomy" id="279824"/>
    <lineage>
        <taxon>Bacteria</taxon>
        <taxon>Pseudomonadati</taxon>
        <taxon>Bacteroidota</taxon>
        <taxon>Cytophagia</taxon>
        <taxon>Cytophagales</taxon>
        <taxon>Cyclobacteriaceae</taxon>
        <taxon>Algoriphagus</taxon>
    </lineage>
</organism>
<keyword evidence="1" id="KW-0812">Transmembrane</keyword>
<proteinExistence type="predicted"/>
<feature type="transmembrane region" description="Helical" evidence="1">
    <location>
        <begin position="53"/>
        <end position="74"/>
    </location>
</feature>
<sequence length="94" mass="11604">MIYYFRTMKDFLDYLKWKPTWIGIIVGSVFYFLLAQAYVYPTFTFDFSVIYKWSTWVQNAFFQLWMTITFYFIFWKPNPKLREKVNPQKSEGSK</sequence>
<keyword evidence="3" id="KW-1185">Reference proteome</keyword>
<keyword evidence="1" id="KW-0472">Membrane</keyword>
<protein>
    <submittedName>
        <fullName evidence="2">Uncharacterized protein</fullName>
    </submittedName>
</protein>
<evidence type="ECO:0000256" key="1">
    <source>
        <dbReference type="SAM" id="Phobius"/>
    </source>
</evidence>
<gene>
    <name evidence="2" type="ORF">SAMN03080617_04264</name>
</gene>
<keyword evidence="1" id="KW-1133">Transmembrane helix</keyword>
<accession>A0A1G5ZPA5</accession>
<name>A0A1G5ZPA5_9BACT</name>
<dbReference type="Proteomes" id="UP000198756">
    <property type="component" value="Unassembled WGS sequence"/>
</dbReference>
<reference evidence="3" key="1">
    <citation type="submission" date="2016-10" db="EMBL/GenBank/DDBJ databases">
        <authorList>
            <person name="Varghese N."/>
            <person name="Submissions S."/>
        </authorList>
    </citation>
    <scope>NUCLEOTIDE SEQUENCE [LARGE SCALE GENOMIC DNA]</scope>
    <source>
        <strain evidence="3">DSM 22703</strain>
    </source>
</reference>